<comment type="caution">
    <text evidence="9">The sequence shown here is derived from an EMBL/GenBank/DDBJ whole genome shotgun (WGS) entry which is preliminary data.</text>
</comment>
<reference evidence="9 10" key="1">
    <citation type="journal article" date="2021" name="Sci. Rep.">
        <title>The distribution of antibiotic resistance genes in chicken gut microbiota commensals.</title>
        <authorList>
            <person name="Juricova H."/>
            <person name="Matiasovicova J."/>
            <person name="Kubasova T."/>
            <person name="Cejkova D."/>
            <person name="Rychlik I."/>
        </authorList>
    </citation>
    <scope>NUCLEOTIDE SEQUENCE [LARGE SCALE GENOMIC DNA]</scope>
    <source>
        <strain evidence="9 10">An794</strain>
    </source>
</reference>
<organism evidence="9 10">
    <name type="scientific">Olsenella profusa</name>
    <dbReference type="NCBI Taxonomy" id="138595"/>
    <lineage>
        <taxon>Bacteria</taxon>
        <taxon>Bacillati</taxon>
        <taxon>Actinomycetota</taxon>
        <taxon>Coriobacteriia</taxon>
        <taxon>Coriobacteriales</taxon>
        <taxon>Atopobiaceae</taxon>
        <taxon>Olsenella</taxon>
    </lineage>
</organism>
<gene>
    <name evidence="9" type="ORF">H9X80_06675</name>
</gene>
<feature type="domain" description="ABC transmembrane type-1" evidence="8">
    <location>
        <begin position="73"/>
        <end position="253"/>
    </location>
</feature>
<evidence type="ECO:0000256" key="7">
    <source>
        <dbReference type="RuleBase" id="RU363032"/>
    </source>
</evidence>
<proteinExistence type="inferred from homology"/>
<feature type="transmembrane region" description="Helical" evidence="7">
    <location>
        <begin position="202"/>
        <end position="223"/>
    </location>
</feature>
<name>A0ABS2F2L4_9ACTN</name>
<evidence type="ECO:0000313" key="10">
    <source>
        <dbReference type="Proteomes" id="UP000712527"/>
    </source>
</evidence>
<keyword evidence="4 7" id="KW-0812">Transmembrane</keyword>
<protein>
    <submittedName>
        <fullName evidence="9">ABC transporter permease</fullName>
    </submittedName>
</protein>
<accession>A0ABS2F2L4</accession>
<evidence type="ECO:0000256" key="6">
    <source>
        <dbReference type="ARBA" id="ARBA00023136"/>
    </source>
</evidence>
<dbReference type="EMBL" id="JACSNQ010000013">
    <property type="protein sequence ID" value="MBM6775224.1"/>
    <property type="molecule type" value="Genomic_DNA"/>
</dbReference>
<evidence type="ECO:0000259" key="8">
    <source>
        <dbReference type="PROSITE" id="PS50928"/>
    </source>
</evidence>
<comment type="subcellular location">
    <subcellularLocation>
        <location evidence="1 7">Cell membrane</location>
        <topology evidence="1 7">Multi-pass membrane protein</topology>
    </subcellularLocation>
</comment>
<feature type="transmembrane region" description="Helical" evidence="7">
    <location>
        <begin position="80"/>
        <end position="98"/>
    </location>
</feature>
<comment type="similarity">
    <text evidence="7">Belongs to the binding-protein-dependent transport system permease family.</text>
</comment>
<feature type="transmembrane region" description="Helical" evidence="7">
    <location>
        <begin position="24"/>
        <end position="42"/>
    </location>
</feature>
<dbReference type="Gene3D" id="1.10.3720.10">
    <property type="entry name" value="MetI-like"/>
    <property type="match status" value="1"/>
</dbReference>
<dbReference type="PANTHER" id="PTHR30151">
    <property type="entry name" value="ALKANE SULFONATE ABC TRANSPORTER-RELATED, MEMBRANE SUBUNIT"/>
    <property type="match status" value="1"/>
</dbReference>
<evidence type="ECO:0000313" key="9">
    <source>
        <dbReference type="EMBL" id="MBM6775224.1"/>
    </source>
</evidence>
<dbReference type="CDD" id="cd06261">
    <property type="entry name" value="TM_PBP2"/>
    <property type="match status" value="1"/>
</dbReference>
<dbReference type="InterPro" id="IPR000515">
    <property type="entry name" value="MetI-like"/>
</dbReference>
<evidence type="ECO:0000256" key="2">
    <source>
        <dbReference type="ARBA" id="ARBA00022448"/>
    </source>
</evidence>
<evidence type="ECO:0000256" key="1">
    <source>
        <dbReference type="ARBA" id="ARBA00004651"/>
    </source>
</evidence>
<keyword evidence="2 7" id="KW-0813">Transport</keyword>
<dbReference type="PROSITE" id="PS50928">
    <property type="entry name" value="ABC_TM1"/>
    <property type="match status" value="1"/>
</dbReference>
<keyword evidence="10" id="KW-1185">Reference proteome</keyword>
<feature type="transmembrane region" description="Helical" evidence="7">
    <location>
        <begin position="139"/>
        <end position="158"/>
    </location>
</feature>
<dbReference type="PANTHER" id="PTHR30151:SF20">
    <property type="entry name" value="ABC TRANSPORTER PERMEASE PROTEIN HI_0355-RELATED"/>
    <property type="match status" value="1"/>
</dbReference>
<dbReference type="SUPFAM" id="SSF161098">
    <property type="entry name" value="MetI-like"/>
    <property type="match status" value="1"/>
</dbReference>
<evidence type="ECO:0000256" key="4">
    <source>
        <dbReference type="ARBA" id="ARBA00022692"/>
    </source>
</evidence>
<keyword evidence="6 7" id="KW-0472">Membrane</keyword>
<dbReference type="InterPro" id="IPR035906">
    <property type="entry name" value="MetI-like_sf"/>
</dbReference>
<dbReference type="Proteomes" id="UP000712527">
    <property type="component" value="Unassembled WGS sequence"/>
</dbReference>
<feature type="transmembrane region" description="Helical" evidence="7">
    <location>
        <begin position="235"/>
        <end position="253"/>
    </location>
</feature>
<sequence length="273" mass="29348">MPAPKPRPASGPARAQAPTRARRVLMPLAAVVALLVAWEAVVDLGVVPNFLLPTPAQVVAALAEDAALLASHSLTTLAEAAVGLAAGVALGFVFAVLMDRFEAFYLAFEPLMTISQTIPTVAIAPLLVLWLGYGALPKVVLVVVSTFFPITVSLASGFRSVDPDVVDLMRTMNASRWQVFWYAKLPAAADQFFSGLKISATYAIVGAVIAEWLGGNAGLGVYMTRVRKSFSYDRMFASIIIISVLSLGLMKLVELLQRACMPWKRAERNSNER</sequence>
<feature type="transmembrane region" description="Helical" evidence="7">
    <location>
        <begin position="110"/>
        <end position="133"/>
    </location>
</feature>
<keyword evidence="3" id="KW-1003">Cell membrane</keyword>
<dbReference type="Pfam" id="PF00528">
    <property type="entry name" value="BPD_transp_1"/>
    <property type="match status" value="1"/>
</dbReference>
<evidence type="ECO:0000256" key="5">
    <source>
        <dbReference type="ARBA" id="ARBA00022989"/>
    </source>
</evidence>
<keyword evidence="5 7" id="KW-1133">Transmembrane helix</keyword>
<evidence type="ECO:0000256" key="3">
    <source>
        <dbReference type="ARBA" id="ARBA00022475"/>
    </source>
</evidence>